<dbReference type="PROSITE" id="PS50109">
    <property type="entry name" value="HIS_KIN"/>
    <property type="match status" value="1"/>
</dbReference>
<dbReference type="GO" id="GO:0005886">
    <property type="term" value="C:plasma membrane"/>
    <property type="evidence" value="ECO:0007669"/>
    <property type="project" value="TreeGrafter"/>
</dbReference>
<accession>A0A6H0XPK4</accession>
<feature type="compositionally biased region" description="Polar residues" evidence="7">
    <location>
        <begin position="1163"/>
        <end position="1176"/>
    </location>
</feature>
<evidence type="ECO:0000313" key="12">
    <source>
        <dbReference type="Proteomes" id="UP000503462"/>
    </source>
</evidence>
<dbReference type="Gene3D" id="3.40.50.2300">
    <property type="match status" value="1"/>
</dbReference>
<evidence type="ECO:0000259" key="10">
    <source>
        <dbReference type="PROSITE" id="PS50110"/>
    </source>
</evidence>
<feature type="region of interest" description="Disordered" evidence="7">
    <location>
        <begin position="1317"/>
        <end position="1362"/>
    </location>
</feature>
<keyword evidence="4" id="KW-0808">Transferase</keyword>
<keyword evidence="5" id="KW-0418">Kinase</keyword>
<dbReference type="InterPro" id="IPR001789">
    <property type="entry name" value="Sig_transdc_resp-reg_receiver"/>
</dbReference>
<dbReference type="CDD" id="cd17546">
    <property type="entry name" value="REC_hyHK_CKI1_RcsC-like"/>
    <property type="match status" value="1"/>
</dbReference>
<dbReference type="CDD" id="cd00082">
    <property type="entry name" value="HisKA"/>
    <property type="match status" value="1"/>
</dbReference>
<sequence>MTQDGITPHSFLIKDVHKSPYREQIALLKHGSWIRSYCSIPLRSGQGSVIGALAFLDDRPREAIGCHELTILEELSDTIVNHLHATVTRTQQQRSEMLMQGLSSFNAGGQSLRSWWLAQDDARADNQGRNVDQGTAADRDTRVDDQFGVRDAFHDAKLTGPTQMDSISRVADKAPSIKRKSDFVSPIHAAYNRATNLLREALGIDGVAFINMNSTSSRLDKEEEASESDMSDGTTEKGRMCETYSYSTRQTASIDGHKASSSPFKLPERRLQRLVKSYPHGTVFHFEADGKPQIGSDAESGVSAGSDASAGKKRRLTKDVAALGKAFQGVRSAAMYPIWDDTNGHWRSCAFVWSESVKRYLDHDEDLAYLRTFGHSILAELSRLESVAADRAKTKFISTVSHELRSPLHAILAGVEFLQETELDIFQQEMANTIDMAGRTLVDTVDHILDYSKISSSTRATRNDNAGSSDGQNVPVASSETEHPHGLDLAQLTESRNMRVSTSGSNAGRAFSSTRRHDVAITLNIAYRHHWNVQIQPGAWTRILTNLVGNALKYTHKGHIAIRLDVAAPHQQGDTKDAIILTVEDTGIGMSESFLAQGVFVPFRQEDPHSTGTGLGLSIVDQIAKSMNAELKLSTQHKKGTRLTLRLPISFVPDEQVDHFTKQQDTDRITVDRFRLLTTGEDSSDVDETVGASVTMTAQEWMNSEVCYNIGDEESQPSTVSVCAVTERTLRQRQHGKPEELKELLTKLAKLHSHILVLAEGIRSTQLEVELQNLPLKPVFVHQPIGPRKLFRAIASDRDSTVANRAAIQDSSLGPRRILFRNCTDRTDFGDNVGAWQDKIRSKKHVLETDEVSAVSTSSIVSAQRTPLSSPEPTTPAGMPPSIDSSLATNNTVLLVEDNHINMKLLIALLRKLRLPYQCAVNGREAVDLYRQEHSSFSLVLMDMSMPVMDGFTATRKIRDTESRQGLRRVYIAALTGVTDAESKGRAFDCGVDDFYSKPVGLKELKVILGKTQSLAQSPQDTSAGPASISSGATAATPVVPGVAGTTDSQASSGATGSPDSSNSNIAAISGNTYTSTSTLLSQSSQATPTSSQTAPDAGSLGTPIGQSYNGGSNNGIGTGAIAAAAVVPIALIALIFALVFILWRRRRRNASGYPQMKERSTASDNANGSSTPFVTPVMTSTMNTAYYTGLDTGSEREHSGEYYGPGRSDASSFVEPPPPYKAKTHDPSGGPIQASAIGAVPLVRLPTGLPVSPPSPDSWRTAHDAAFLDSGSAFTNSNSRSVTEPSINSDQYSDNASVRSALAARRSVGANIVSPADATQAAFNPFDDPESPVSSVDGEETRSFNSLPSRAISPVSFRSRP</sequence>
<dbReference type="Pfam" id="PF00072">
    <property type="entry name" value="Response_reg"/>
    <property type="match status" value="1"/>
</dbReference>
<comment type="catalytic activity">
    <reaction evidence="1">
        <text>ATP + protein L-histidine = ADP + protein N-phospho-L-histidine.</text>
        <dbReference type="EC" id="2.7.13.3"/>
    </reaction>
</comment>
<dbReference type="Pfam" id="PF02518">
    <property type="entry name" value="HATPase_c"/>
    <property type="match status" value="1"/>
</dbReference>
<evidence type="ECO:0000256" key="3">
    <source>
        <dbReference type="ARBA" id="ARBA00022553"/>
    </source>
</evidence>
<dbReference type="SMART" id="SM00448">
    <property type="entry name" value="REC"/>
    <property type="match status" value="1"/>
</dbReference>
<feature type="region of interest" description="Disordered" evidence="7">
    <location>
        <begin position="1191"/>
        <end position="1214"/>
    </location>
</feature>
<feature type="compositionally biased region" description="Polar residues" evidence="7">
    <location>
        <begin position="459"/>
        <end position="479"/>
    </location>
</feature>
<evidence type="ECO:0000259" key="9">
    <source>
        <dbReference type="PROSITE" id="PS50109"/>
    </source>
</evidence>
<keyword evidence="8" id="KW-0812">Transmembrane</keyword>
<dbReference type="EMBL" id="CP051140">
    <property type="protein sequence ID" value="QIW96615.1"/>
    <property type="molecule type" value="Genomic_DNA"/>
</dbReference>
<dbReference type="InterPro" id="IPR036097">
    <property type="entry name" value="HisK_dim/P_sf"/>
</dbReference>
<dbReference type="FunFam" id="1.10.287.130:FF:000023">
    <property type="entry name" value="Sensor histidine kinase/response regulator, putative"/>
    <property type="match status" value="1"/>
</dbReference>
<dbReference type="SUPFAM" id="SSF55874">
    <property type="entry name" value="ATPase domain of HSP90 chaperone/DNA topoisomerase II/histidine kinase"/>
    <property type="match status" value="1"/>
</dbReference>
<reference evidence="11 12" key="1">
    <citation type="journal article" date="2016" name="Sci. Rep.">
        <title>Peltaster fructicola genome reveals evolution from an invasive phytopathogen to an ectophytic parasite.</title>
        <authorList>
            <person name="Xu C."/>
            <person name="Chen H."/>
            <person name="Gleason M.L."/>
            <person name="Xu J.R."/>
            <person name="Liu H."/>
            <person name="Zhang R."/>
            <person name="Sun G."/>
        </authorList>
    </citation>
    <scope>NUCLEOTIDE SEQUENCE [LARGE SCALE GENOMIC DNA]</scope>
    <source>
        <strain evidence="11 12">LNHT1506</strain>
    </source>
</reference>
<keyword evidence="3 6" id="KW-0597">Phosphoprotein</keyword>
<dbReference type="InterPro" id="IPR003594">
    <property type="entry name" value="HATPase_dom"/>
</dbReference>
<dbReference type="SMART" id="SM00388">
    <property type="entry name" value="HisKA"/>
    <property type="match status" value="1"/>
</dbReference>
<evidence type="ECO:0000313" key="11">
    <source>
        <dbReference type="EMBL" id="QIW96615.1"/>
    </source>
</evidence>
<feature type="domain" description="Response regulatory" evidence="10">
    <location>
        <begin position="892"/>
        <end position="1013"/>
    </location>
</feature>
<keyword evidence="8" id="KW-1133">Transmembrane helix</keyword>
<evidence type="ECO:0000256" key="2">
    <source>
        <dbReference type="ARBA" id="ARBA00012438"/>
    </source>
</evidence>
<dbReference type="EC" id="2.7.13.3" evidence="2"/>
<dbReference type="InterPro" id="IPR003661">
    <property type="entry name" value="HisK_dim/P_dom"/>
</dbReference>
<dbReference type="SUPFAM" id="SSF55781">
    <property type="entry name" value="GAF domain-like"/>
    <property type="match status" value="1"/>
</dbReference>
<dbReference type="SUPFAM" id="SSF52172">
    <property type="entry name" value="CheY-like"/>
    <property type="match status" value="1"/>
</dbReference>
<evidence type="ECO:0000256" key="1">
    <source>
        <dbReference type="ARBA" id="ARBA00000085"/>
    </source>
</evidence>
<dbReference type="InterPro" id="IPR011006">
    <property type="entry name" value="CheY-like_superfamily"/>
</dbReference>
<dbReference type="SMART" id="SM00387">
    <property type="entry name" value="HATPase_c"/>
    <property type="match status" value="1"/>
</dbReference>
<feature type="transmembrane region" description="Helical" evidence="8">
    <location>
        <begin position="1121"/>
        <end position="1144"/>
    </location>
</feature>
<dbReference type="Gene3D" id="1.10.287.130">
    <property type="match status" value="1"/>
</dbReference>
<dbReference type="InterPro" id="IPR004358">
    <property type="entry name" value="Sig_transdc_His_kin-like_C"/>
</dbReference>
<evidence type="ECO:0000256" key="8">
    <source>
        <dbReference type="SAM" id="Phobius"/>
    </source>
</evidence>
<feature type="compositionally biased region" description="Polar residues" evidence="7">
    <location>
        <begin position="1048"/>
        <end position="1060"/>
    </location>
</feature>
<feature type="region of interest" description="Disordered" evidence="7">
    <location>
        <begin position="1273"/>
        <end position="1295"/>
    </location>
</feature>
<evidence type="ECO:0000256" key="5">
    <source>
        <dbReference type="ARBA" id="ARBA00022777"/>
    </source>
</evidence>
<name>A0A6H0XPK4_9PEZI</name>
<feature type="domain" description="Histidine kinase" evidence="9">
    <location>
        <begin position="399"/>
        <end position="651"/>
    </location>
</feature>
<dbReference type="Gene3D" id="3.30.450.40">
    <property type="match status" value="1"/>
</dbReference>
<feature type="compositionally biased region" description="Low complexity" evidence="7">
    <location>
        <begin position="1061"/>
        <end position="1096"/>
    </location>
</feature>
<keyword evidence="8" id="KW-0472">Membrane</keyword>
<dbReference type="GO" id="GO:0000155">
    <property type="term" value="F:phosphorelay sensor kinase activity"/>
    <property type="evidence" value="ECO:0007669"/>
    <property type="project" value="InterPro"/>
</dbReference>
<dbReference type="InterPro" id="IPR036890">
    <property type="entry name" value="HATPase_C_sf"/>
</dbReference>
<dbReference type="OrthoDB" id="303614at2759"/>
<feature type="region of interest" description="Disordered" evidence="7">
    <location>
        <begin position="459"/>
        <end position="485"/>
    </location>
</feature>
<dbReference type="PRINTS" id="PR00344">
    <property type="entry name" value="BCTRLSENSOR"/>
</dbReference>
<evidence type="ECO:0000256" key="4">
    <source>
        <dbReference type="ARBA" id="ARBA00022679"/>
    </source>
</evidence>
<dbReference type="InterPro" id="IPR029016">
    <property type="entry name" value="GAF-like_dom_sf"/>
</dbReference>
<dbReference type="GO" id="GO:0009927">
    <property type="term" value="F:histidine phosphotransfer kinase activity"/>
    <property type="evidence" value="ECO:0007669"/>
    <property type="project" value="TreeGrafter"/>
</dbReference>
<dbReference type="PANTHER" id="PTHR43047:SF72">
    <property type="entry name" value="OSMOSENSING HISTIDINE PROTEIN KINASE SLN1"/>
    <property type="match status" value="1"/>
</dbReference>
<feature type="region of interest" description="Disordered" evidence="7">
    <location>
        <begin position="1153"/>
        <end position="1176"/>
    </location>
</feature>
<dbReference type="InterPro" id="IPR005467">
    <property type="entry name" value="His_kinase_dom"/>
</dbReference>
<dbReference type="PROSITE" id="PS50110">
    <property type="entry name" value="RESPONSE_REGULATORY"/>
    <property type="match status" value="1"/>
</dbReference>
<feature type="region of interest" description="Disordered" evidence="7">
    <location>
        <begin position="860"/>
        <end position="879"/>
    </location>
</feature>
<evidence type="ECO:0000256" key="7">
    <source>
        <dbReference type="SAM" id="MobiDB-lite"/>
    </source>
</evidence>
<gene>
    <name evidence="11" type="ORF">AMS68_002133</name>
</gene>
<dbReference type="Gene3D" id="3.30.565.10">
    <property type="entry name" value="Histidine kinase-like ATPase, C-terminal domain"/>
    <property type="match status" value="1"/>
</dbReference>
<dbReference type="SUPFAM" id="SSF47384">
    <property type="entry name" value="Homodimeric domain of signal transducing histidine kinase"/>
    <property type="match status" value="1"/>
</dbReference>
<dbReference type="PANTHER" id="PTHR43047">
    <property type="entry name" value="TWO-COMPONENT HISTIDINE PROTEIN KINASE"/>
    <property type="match status" value="1"/>
</dbReference>
<proteinExistence type="predicted"/>
<feature type="modified residue" description="4-aspartylphosphate" evidence="6">
    <location>
        <position position="943"/>
    </location>
</feature>
<feature type="region of interest" description="Disordered" evidence="7">
    <location>
        <begin position="217"/>
        <end position="238"/>
    </location>
</feature>
<dbReference type="Proteomes" id="UP000503462">
    <property type="component" value="Chromosome 2"/>
</dbReference>
<evidence type="ECO:0000256" key="6">
    <source>
        <dbReference type="PROSITE-ProRule" id="PRU00169"/>
    </source>
</evidence>
<dbReference type="Pfam" id="PF00512">
    <property type="entry name" value="HisKA"/>
    <property type="match status" value="1"/>
</dbReference>
<feature type="region of interest" description="Disordered" evidence="7">
    <location>
        <begin position="1039"/>
        <end position="1107"/>
    </location>
</feature>
<organism evidence="11 12">
    <name type="scientific">Peltaster fructicola</name>
    <dbReference type="NCBI Taxonomy" id="286661"/>
    <lineage>
        <taxon>Eukaryota</taxon>
        <taxon>Fungi</taxon>
        <taxon>Dikarya</taxon>
        <taxon>Ascomycota</taxon>
        <taxon>Pezizomycotina</taxon>
        <taxon>Dothideomycetes</taxon>
        <taxon>Dothideomycetes incertae sedis</taxon>
        <taxon>Peltaster</taxon>
    </lineage>
</organism>
<keyword evidence="12" id="KW-1185">Reference proteome</keyword>
<protein>
    <recommendedName>
        <fullName evidence="2">histidine kinase</fullName>
        <ecNumber evidence="2">2.7.13.3</ecNumber>
    </recommendedName>
</protein>